<protein>
    <recommendedName>
        <fullName evidence="4">Carrier domain-containing protein</fullName>
    </recommendedName>
</protein>
<dbReference type="AlphaFoldDB" id="A0A841EA83"/>
<sequence length="79" mass="9080">MHVVHERIIAELDRTPPLIELFRHPTVRSLARYLSEPADSEAPAPMPSRQPTARRTSQLAQRRSQLGRQREQTRGDKNA</sequence>
<reference evidence="2 3" key="1">
    <citation type="submission" date="2020-08" db="EMBL/GenBank/DDBJ databases">
        <title>Sequencing the genomes of 1000 actinobacteria strains.</title>
        <authorList>
            <person name="Klenk H.-P."/>
        </authorList>
    </citation>
    <scope>NUCLEOTIDE SEQUENCE [LARGE SCALE GENOMIC DNA]</scope>
    <source>
        <strain evidence="2 3">DSM 44593</strain>
    </source>
</reference>
<dbReference type="Proteomes" id="UP000578077">
    <property type="component" value="Unassembled WGS sequence"/>
</dbReference>
<evidence type="ECO:0000313" key="2">
    <source>
        <dbReference type="EMBL" id="MBB6000035.1"/>
    </source>
</evidence>
<feature type="region of interest" description="Disordered" evidence="1">
    <location>
        <begin position="35"/>
        <end position="79"/>
    </location>
</feature>
<gene>
    <name evidence="2" type="ORF">HNR25_003786</name>
</gene>
<dbReference type="SUPFAM" id="SSF47336">
    <property type="entry name" value="ACP-like"/>
    <property type="match status" value="1"/>
</dbReference>
<name>A0A841EA83_9ACTN</name>
<evidence type="ECO:0000313" key="3">
    <source>
        <dbReference type="Proteomes" id="UP000578077"/>
    </source>
</evidence>
<feature type="compositionally biased region" description="Basic and acidic residues" evidence="1">
    <location>
        <begin position="68"/>
        <end position="79"/>
    </location>
</feature>
<feature type="compositionally biased region" description="Polar residues" evidence="1">
    <location>
        <begin position="49"/>
        <end position="67"/>
    </location>
</feature>
<comment type="caution">
    <text evidence="2">The sequence shown here is derived from an EMBL/GenBank/DDBJ whole genome shotgun (WGS) entry which is preliminary data.</text>
</comment>
<proteinExistence type="predicted"/>
<accession>A0A841EA83</accession>
<evidence type="ECO:0000256" key="1">
    <source>
        <dbReference type="SAM" id="MobiDB-lite"/>
    </source>
</evidence>
<evidence type="ECO:0008006" key="4">
    <source>
        <dbReference type="Google" id="ProtNLM"/>
    </source>
</evidence>
<organism evidence="2 3">
    <name type="scientific">Streptomonospora salina</name>
    <dbReference type="NCBI Taxonomy" id="104205"/>
    <lineage>
        <taxon>Bacteria</taxon>
        <taxon>Bacillati</taxon>
        <taxon>Actinomycetota</taxon>
        <taxon>Actinomycetes</taxon>
        <taxon>Streptosporangiales</taxon>
        <taxon>Nocardiopsidaceae</taxon>
        <taxon>Streptomonospora</taxon>
    </lineage>
</organism>
<dbReference type="InterPro" id="IPR036736">
    <property type="entry name" value="ACP-like_sf"/>
</dbReference>
<dbReference type="EMBL" id="JACHLY010000001">
    <property type="protein sequence ID" value="MBB6000035.1"/>
    <property type="molecule type" value="Genomic_DNA"/>
</dbReference>
<keyword evidence="3" id="KW-1185">Reference proteome</keyword>